<dbReference type="Proteomes" id="UP001165378">
    <property type="component" value="Unassembled WGS sequence"/>
</dbReference>
<accession>A0AA41QAM1</accession>
<reference evidence="1" key="1">
    <citation type="submission" date="2022-01" db="EMBL/GenBank/DDBJ databases">
        <title>Genome-Based Taxonomic Classification of the Phylum Actinobacteria.</title>
        <authorList>
            <person name="Gao Y."/>
        </authorList>
    </citation>
    <scope>NUCLEOTIDE SEQUENCE</scope>
    <source>
        <strain evidence="1">KLBMP 8922</strain>
    </source>
</reference>
<organism evidence="1 2">
    <name type="scientific">Yinghuangia soli</name>
    <dbReference type="NCBI Taxonomy" id="2908204"/>
    <lineage>
        <taxon>Bacteria</taxon>
        <taxon>Bacillati</taxon>
        <taxon>Actinomycetota</taxon>
        <taxon>Actinomycetes</taxon>
        <taxon>Kitasatosporales</taxon>
        <taxon>Streptomycetaceae</taxon>
        <taxon>Yinghuangia</taxon>
    </lineage>
</organism>
<sequence length="102" mass="10491">MPQGVLTFTNVIRGTDCAAYLSASLTASERIADAVRREAGRHPSFAAAKDAVLEQLSAQDPFAASGPLDPQAADNAATLLSEMCDLGIACDDAPQVTKGRGA</sequence>
<keyword evidence="2" id="KW-1185">Reference proteome</keyword>
<protein>
    <submittedName>
        <fullName evidence="1">Uncharacterized protein</fullName>
    </submittedName>
</protein>
<comment type="caution">
    <text evidence="1">The sequence shown here is derived from an EMBL/GenBank/DDBJ whole genome shotgun (WGS) entry which is preliminary data.</text>
</comment>
<proteinExistence type="predicted"/>
<evidence type="ECO:0000313" key="2">
    <source>
        <dbReference type="Proteomes" id="UP001165378"/>
    </source>
</evidence>
<dbReference type="AlphaFoldDB" id="A0AA41QAM1"/>
<name>A0AA41QAM1_9ACTN</name>
<evidence type="ECO:0000313" key="1">
    <source>
        <dbReference type="EMBL" id="MCF2533277.1"/>
    </source>
</evidence>
<dbReference type="RefSeq" id="WP_235058048.1">
    <property type="nucleotide sequence ID" value="NZ_JAKFHA010000046.1"/>
</dbReference>
<gene>
    <name evidence="1" type="ORF">LZ495_39505</name>
</gene>
<dbReference type="EMBL" id="JAKFHA010000046">
    <property type="protein sequence ID" value="MCF2533277.1"/>
    <property type="molecule type" value="Genomic_DNA"/>
</dbReference>